<dbReference type="UniPathway" id="UPA00085"/>
<dbReference type="PANTHER" id="PTHR23063">
    <property type="entry name" value="PHOSPHOLIPID ACYLTRANSFERASE"/>
    <property type="match status" value="1"/>
</dbReference>
<comment type="pathway">
    <text evidence="2">Lipid metabolism; phospholipid metabolism.</text>
</comment>
<dbReference type="AlphaFoldDB" id="A0A3Q3EV93"/>
<keyword evidence="12" id="KW-0012">Acyltransferase</keyword>
<keyword evidence="8" id="KW-0443">Lipid metabolism</keyword>
<evidence type="ECO:0000256" key="13">
    <source>
        <dbReference type="ARBA" id="ARBA00025707"/>
    </source>
</evidence>
<evidence type="ECO:0000256" key="9">
    <source>
        <dbReference type="ARBA" id="ARBA00023136"/>
    </source>
</evidence>
<dbReference type="GO" id="GO:0005509">
    <property type="term" value="F:calcium ion binding"/>
    <property type="evidence" value="ECO:0007669"/>
    <property type="project" value="InterPro"/>
</dbReference>
<comment type="subcellular location">
    <subcellularLocation>
        <location evidence="1">Membrane</location>
    </subcellularLocation>
</comment>
<keyword evidence="5" id="KW-0808">Transferase</keyword>
<keyword evidence="6 14" id="KW-0812">Transmembrane</keyword>
<reference evidence="16" key="1">
    <citation type="submission" date="2025-08" db="UniProtKB">
        <authorList>
            <consortium name="Ensembl"/>
        </authorList>
    </citation>
    <scope>IDENTIFICATION</scope>
</reference>
<feature type="transmembrane region" description="Helical" evidence="14">
    <location>
        <begin position="25"/>
        <end position="50"/>
    </location>
</feature>
<dbReference type="OMA" id="HEYPHPF"/>
<organism evidence="16 17">
    <name type="scientific">Kryptolebias marmoratus</name>
    <name type="common">Mangrove killifish</name>
    <name type="synonym">Rivulus marmoratus</name>
    <dbReference type="NCBI Taxonomy" id="37003"/>
    <lineage>
        <taxon>Eukaryota</taxon>
        <taxon>Metazoa</taxon>
        <taxon>Chordata</taxon>
        <taxon>Craniata</taxon>
        <taxon>Vertebrata</taxon>
        <taxon>Euteleostomi</taxon>
        <taxon>Actinopterygii</taxon>
        <taxon>Neopterygii</taxon>
        <taxon>Teleostei</taxon>
        <taxon>Neoteleostei</taxon>
        <taxon>Acanthomorphata</taxon>
        <taxon>Ovalentaria</taxon>
        <taxon>Atherinomorphae</taxon>
        <taxon>Cyprinodontiformes</taxon>
        <taxon>Rivulidae</taxon>
        <taxon>Kryptolebias</taxon>
    </lineage>
</organism>
<dbReference type="KEGG" id="kmr:108248608"/>
<dbReference type="STRING" id="37003.ENSKMAP00000005597"/>
<evidence type="ECO:0000256" key="8">
    <source>
        <dbReference type="ARBA" id="ARBA00023098"/>
    </source>
</evidence>
<dbReference type="RefSeq" id="XP_017292974.1">
    <property type="nucleotide sequence ID" value="XM_017437485.3"/>
</dbReference>
<evidence type="ECO:0000256" key="14">
    <source>
        <dbReference type="SAM" id="Phobius"/>
    </source>
</evidence>
<evidence type="ECO:0000256" key="7">
    <source>
        <dbReference type="ARBA" id="ARBA00022989"/>
    </source>
</evidence>
<sequence>MERREFPHPFIYEVKLTPAQRLRGIILGSILVPLRITLAAICFLIMWPVARLRVAGLSKEEYSRPITGWRRWFYHPIMLILSRAVFFLLGFLWVRVKGRRADLKEAPVLVVAPHSGFLDMLVLCPTQLATVVSRSENTKLPVIGALLEFNQSVLVTRKDPESRKRAVAELIERLTSKGYWPQMLMFPEGTTTNGRALIKFKPGAFLAGVPVQPVLLRYPNKLDTVRWTYKGTSWIEAVWHTASQLYTNVTVEFLPVYNPSEEERKDPNLYADNVQKLMAKALGVPATDYVMEGRVPVSKLGGLSLPLDSPGRVTLSLLRKNRLGTCEIKVALDRMLDRCQSGAPRFKASAEELASLLSLQDKQTAVNICGLYSKDETVDLRQVYFSVSPIAGLSSFKSLLHTAFTLFDTEGRGSLSAEELSDLMGALLGIPQPQHNIAALYTEASSQGPLTEENLLRVLMTHPTYQRVVNEYLQPEEVGSQLSLNTLTNGKAENNNGYVYNRSLHHKSD</sequence>
<keyword evidence="11" id="KW-1208">Phospholipid metabolism</keyword>
<dbReference type="CTD" id="254531"/>
<proteinExistence type="inferred from homology"/>
<accession>A0A3Q3EV93</accession>
<keyword evidence="7 14" id="KW-1133">Transmembrane helix</keyword>
<dbReference type="SUPFAM" id="SSF69593">
    <property type="entry name" value="Glycerol-3-phosphate (1)-acyltransferase"/>
    <property type="match status" value="1"/>
</dbReference>
<dbReference type="CDD" id="cd07991">
    <property type="entry name" value="LPLAT_LPCAT1-like"/>
    <property type="match status" value="1"/>
</dbReference>
<dbReference type="InterPro" id="IPR011992">
    <property type="entry name" value="EF-hand-dom_pair"/>
</dbReference>
<evidence type="ECO:0000259" key="15">
    <source>
        <dbReference type="PROSITE" id="PS50222"/>
    </source>
</evidence>
<dbReference type="InterPro" id="IPR002048">
    <property type="entry name" value="EF_hand_dom"/>
</dbReference>
<dbReference type="Ensembl" id="ENSKMAT00000005696.1">
    <property type="protein sequence ID" value="ENSKMAP00000005597.1"/>
    <property type="gene ID" value="ENSKMAG00000004216.1"/>
</dbReference>
<keyword evidence="17" id="KW-1185">Reference proteome</keyword>
<evidence type="ECO:0000256" key="5">
    <source>
        <dbReference type="ARBA" id="ARBA00022679"/>
    </source>
</evidence>
<dbReference type="Pfam" id="PF01553">
    <property type="entry name" value="Acyltransferase"/>
    <property type="match status" value="1"/>
</dbReference>
<evidence type="ECO:0000256" key="12">
    <source>
        <dbReference type="ARBA" id="ARBA00023315"/>
    </source>
</evidence>
<evidence type="ECO:0000256" key="3">
    <source>
        <dbReference type="ARBA" id="ARBA00008655"/>
    </source>
</evidence>
<feature type="domain" description="EF-hand" evidence="15">
    <location>
        <begin position="395"/>
        <end position="430"/>
    </location>
</feature>
<dbReference type="InterPro" id="IPR045252">
    <property type="entry name" value="LPCAT1-like"/>
</dbReference>
<evidence type="ECO:0000256" key="4">
    <source>
        <dbReference type="ARBA" id="ARBA00022516"/>
    </source>
</evidence>
<dbReference type="PROSITE" id="PS50222">
    <property type="entry name" value="EF_HAND_2"/>
    <property type="match status" value="1"/>
</dbReference>
<evidence type="ECO:0000256" key="6">
    <source>
        <dbReference type="ARBA" id="ARBA00022692"/>
    </source>
</evidence>
<dbReference type="PANTHER" id="PTHR23063:SF7">
    <property type="entry name" value="LYSOPHOSPHOLIPID ACYLTRANSFERASE LPCAT4"/>
    <property type="match status" value="1"/>
</dbReference>
<dbReference type="SMART" id="SM00563">
    <property type="entry name" value="PlsC"/>
    <property type="match status" value="1"/>
</dbReference>
<evidence type="ECO:0000256" key="1">
    <source>
        <dbReference type="ARBA" id="ARBA00004370"/>
    </source>
</evidence>
<dbReference type="GeneTree" id="ENSGT01030000234574"/>
<reference evidence="16" key="2">
    <citation type="submission" date="2025-09" db="UniProtKB">
        <authorList>
            <consortium name="Ensembl"/>
        </authorList>
    </citation>
    <scope>IDENTIFICATION</scope>
</reference>
<evidence type="ECO:0000313" key="17">
    <source>
        <dbReference type="Proteomes" id="UP000264800"/>
    </source>
</evidence>
<protein>
    <submittedName>
        <fullName evidence="16">Lysophosphatidylcholine acyltransferase 4</fullName>
    </submittedName>
</protein>
<dbReference type="SUPFAM" id="SSF47473">
    <property type="entry name" value="EF-hand"/>
    <property type="match status" value="1"/>
</dbReference>
<dbReference type="GO" id="GO:0047184">
    <property type="term" value="F:1-acylglycerophosphocholine O-acyltransferase activity"/>
    <property type="evidence" value="ECO:0007669"/>
    <property type="project" value="TreeGrafter"/>
</dbReference>
<evidence type="ECO:0000256" key="2">
    <source>
        <dbReference type="ARBA" id="ARBA00005074"/>
    </source>
</evidence>
<evidence type="ECO:0000256" key="10">
    <source>
        <dbReference type="ARBA" id="ARBA00023209"/>
    </source>
</evidence>
<keyword evidence="4" id="KW-0444">Lipid biosynthesis</keyword>
<dbReference type="GeneID" id="108248608"/>
<dbReference type="GO" id="GO:0005783">
    <property type="term" value="C:endoplasmic reticulum"/>
    <property type="evidence" value="ECO:0007669"/>
    <property type="project" value="TreeGrafter"/>
</dbReference>
<comment type="pathway">
    <text evidence="13">Phospholipid metabolism.</text>
</comment>
<dbReference type="OrthoDB" id="272512at2759"/>
<keyword evidence="9 14" id="KW-0472">Membrane</keyword>
<dbReference type="GO" id="GO:0008654">
    <property type="term" value="P:phospholipid biosynthetic process"/>
    <property type="evidence" value="ECO:0007669"/>
    <property type="project" value="UniProtKB-KW"/>
</dbReference>
<dbReference type="GO" id="GO:0042171">
    <property type="term" value="F:lysophosphatidic acid acyltransferase activity"/>
    <property type="evidence" value="ECO:0007669"/>
    <property type="project" value="TreeGrafter"/>
</dbReference>
<name>A0A3Q3EV93_KRYMA</name>
<feature type="transmembrane region" description="Helical" evidence="14">
    <location>
        <begin position="72"/>
        <end position="94"/>
    </location>
</feature>
<dbReference type="GO" id="GO:0016020">
    <property type="term" value="C:membrane"/>
    <property type="evidence" value="ECO:0007669"/>
    <property type="project" value="UniProtKB-SubCell"/>
</dbReference>
<dbReference type="GO" id="GO:0036151">
    <property type="term" value="P:phosphatidylcholine acyl-chain remodeling"/>
    <property type="evidence" value="ECO:0007669"/>
    <property type="project" value="TreeGrafter"/>
</dbReference>
<evidence type="ECO:0000256" key="11">
    <source>
        <dbReference type="ARBA" id="ARBA00023264"/>
    </source>
</evidence>
<keyword evidence="10" id="KW-0594">Phospholipid biosynthesis</keyword>
<dbReference type="Gene3D" id="1.10.238.10">
    <property type="entry name" value="EF-hand"/>
    <property type="match status" value="1"/>
</dbReference>
<dbReference type="InterPro" id="IPR002123">
    <property type="entry name" value="Plipid/glycerol_acylTrfase"/>
</dbReference>
<comment type="similarity">
    <text evidence="3">Belongs to the 1-acyl-sn-glycerol-3-phosphate acyltransferase family.</text>
</comment>
<evidence type="ECO:0000313" key="16">
    <source>
        <dbReference type="Ensembl" id="ENSKMAP00000005597.1"/>
    </source>
</evidence>
<dbReference type="Proteomes" id="UP000264800">
    <property type="component" value="Unplaced"/>
</dbReference>